<dbReference type="EMBL" id="JADEXP010000062">
    <property type="protein sequence ID" value="MBE9066864.1"/>
    <property type="molecule type" value="Genomic_DNA"/>
</dbReference>
<feature type="compositionally biased region" description="Pro residues" evidence="4">
    <location>
        <begin position="62"/>
        <end position="72"/>
    </location>
</feature>
<evidence type="ECO:0000256" key="5">
    <source>
        <dbReference type="SAM" id="SignalP"/>
    </source>
</evidence>
<feature type="signal peptide" evidence="5">
    <location>
        <begin position="1"/>
        <end position="28"/>
    </location>
</feature>
<proteinExistence type="predicted"/>
<comment type="caution">
    <text evidence="8">The sequence shown here is derived from an EMBL/GenBank/DDBJ whole genome shotgun (WGS) entry which is preliminary data.</text>
</comment>
<evidence type="ECO:0000313" key="8">
    <source>
        <dbReference type="EMBL" id="MBE9066864.1"/>
    </source>
</evidence>
<dbReference type="PANTHER" id="PTHR34597:SF3">
    <property type="entry name" value="OUTER MEMBRANE TRANSPORTER CDIB"/>
    <property type="match status" value="1"/>
</dbReference>
<dbReference type="InterPro" id="IPR013686">
    <property type="entry name" value="Polypept-transport_assoc_ShlB"/>
</dbReference>
<dbReference type="PANTHER" id="PTHR34597">
    <property type="entry name" value="SLR1661 PROTEIN"/>
    <property type="match status" value="1"/>
</dbReference>
<dbReference type="InterPro" id="IPR005565">
    <property type="entry name" value="Hemolysn_activator_HlyB_C"/>
</dbReference>
<dbReference type="GO" id="GO:0046819">
    <property type="term" value="P:protein secretion by the type V secretion system"/>
    <property type="evidence" value="ECO:0007669"/>
    <property type="project" value="TreeGrafter"/>
</dbReference>
<keyword evidence="2" id="KW-0812">Transmembrane</keyword>
<name>A0A928X0Q2_LEPEC</name>
<protein>
    <submittedName>
        <fullName evidence="8">ShlB/FhaC/HecB family hemolysin secretion/activation protein</fullName>
    </submittedName>
</protein>
<keyword evidence="1" id="KW-1134">Transmembrane beta strand</keyword>
<feature type="region of interest" description="Disordered" evidence="4">
    <location>
        <begin position="29"/>
        <end position="73"/>
    </location>
</feature>
<keyword evidence="3" id="KW-0998">Cell outer membrane</keyword>
<dbReference type="Pfam" id="PF03865">
    <property type="entry name" value="ShlB"/>
    <property type="match status" value="1"/>
</dbReference>
<dbReference type="Gene3D" id="3.10.20.310">
    <property type="entry name" value="membrane protein fhac"/>
    <property type="match status" value="1"/>
</dbReference>
<reference evidence="8" key="1">
    <citation type="submission" date="2020-10" db="EMBL/GenBank/DDBJ databases">
        <authorList>
            <person name="Castelo-Branco R."/>
            <person name="Eusebio N."/>
            <person name="Adriana R."/>
            <person name="Vieira A."/>
            <person name="Brugerolle De Fraissinette N."/>
            <person name="Rezende De Castro R."/>
            <person name="Schneider M.P."/>
            <person name="Vasconcelos V."/>
            <person name="Leao P.N."/>
        </authorList>
    </citation>
    <scope>NUCLEOTIDE SEQUENCE</scope>
    <source>
        <strain evidence="8">LEGE 11479</strain>
    </source>
</reference>
<dbReference type="GO" id="GO:0008320">
    <property type="term" value="F:protein transmembrane transporter activity"/>
    <property type="evidence" value="ECO:0007669"/>
    <property type="project" value="TreeGrafter"/>
</dbReference>
<feature type="chain" id="PRO_5037483145" evidence="5">
    <location>
        <begin position="29"/>
        <end position="578"/>
    </location>
</feature>
<dbReference type="AlphaFoldDB" id="A0A928X0Q2"/>
<evidence type="ECO:0000259" key="6">
    <source>
        <dbReference type="Pfam" id="PF03865"/>
    </source>
</evidence>
<keyword evidence="5" id="KW-0732">Signal</keyword>
<feature type="domain" description="Polypeptide-transport-associated ShlB-type" evidence="7">
    <location>
        <begin position="84"/>
        <end position="159"/>
    </location>
</feature>
<dbReference type="Pfam" id="PF08479">
    <property type="entry name" value="POTRA_2"/>
    <property type="match status" value="1"/>
</dbReference>
<evidence type="ECO:0000256" key="1">
    <source>
        <dbReference type="ARBA" id="ARBA00022452"/>
    </source>
</evidence>
<evidence type="ECO:0000256" key="4">
    <source>
        <dbReference type="SAM" id="MobiDB-lite"/>
    </source>
</evidence>
<keyword evidence="1" id="KW-0472">Membrane</keyword>
<sequence>MLFKKTQLFAASVAIAALVIYLPETSFAQSAPPSDTGLPPESEEPLPEPVPLPLPEDILPIPSTPPNLPEPDPQTGLDVPDTIVVNRFEVVGSTVFSEEELNMATQEYVDRPITFPELFEARSAITQLYIKERYISSGAFLVGEQDIEDGVVTIQVVEGSLEDINIEGLKHLDPGYIRSRIGLASRPPLNVDDLVEALQLLQINPLLESISAELATGTRVGGSILNLTIKEAPVIGAQITLDNSRSTTVGSFRRRATFSHANVLGLGDGFNLSYSNTEGSNTWEANYTLPINPRNGTLNASFSTTDSRVVADDFEILGIRSDSDQLSFSLRQPVIETPTELLALELTFDHDRSSSTFQLPGTERLPFPTLGADDGRTRVSALRFSQEWTQRRADEVIALRSQFSLGVPWFDATTNNGSLPDSEFFSWQGQAQWVKALDRDQLLIARLNGQWANGSLLSLEQFRLGGQGSVRGYRQDQSTADNGLFASVEMRFPLLSIPEWDTTAQIAPFIDYGLGWNNGDQTDPEPDDFLSIGTGMLWQISDRITARIDFGIPLIDPGPEGNSLQESGILFTVSGKLF</sequence>
<evidence type="ECO:0000259" key="7">
    <source>
        <dbReference type="Pfam" id="PF08479"/>
    </source>
</evidence>
<dbReference type="Proteomes" id="UP000615026">
    <property type="component" value="Unassembled WGS sequence"/>
</dbReference>
<evidence type="ECO:0000256" key="3">
    <source>
        <dbReference type="ARBA" id="ARBA00023237"/>
    </source>
</evidence>
<evidence type="ECO:0000313" key="9">
    <source>
        <dbReference type="Proteomes" id="UP000615026"/>
    </source>
</evidence>
<organism evidence="8 9">
    <name type="scientific">Leptolyngbya cf. ectocarpi LEGE 11479</name>
    <dbReference type="NCBI Taxonomy" id="1828722"/>
    <lineage>
        <taxon>Bacteria</taxon>
        <taxon>Bacillati</taxon>
        <taxon>Cyanobacteriota</taxon>
        <taxon>Cyanophyceae</taxon>
        <taxon>Leptolyngbyales</taxon>
        <taxon>Leptolyngbyaceae</taxon>
        <taxon>Leptolyngbya group</taxon>
        <taxon>Leptolyngbya</taxon>
    </lineage>
</organism>
<dbReference type="GO" id="GO:0098046">
    <property type="term" value="C:type V protein secretion system complex"/>
    <property type="evidence" value="ECO:0007669"/>
    <property type="project" value="TreeGrafter"/>
</dbReference>
<accession>A0A928X0Q2</accession>
<evidence type="ECO:0000256" key="2">
    <source>
        <dbReference type="ARBA" id="ARBA00022692"/>
    </source>
</evidence>
<keyword evidence="9" id="KW-1185">Reference proteome</keyword>
<dbReference type="RefSeq" id="WP_193992842.1">
    <property type="nucleotide sequence ID" value="NZ_JADEXP010000062.1"/>
</dbReference>
<dbReference type="InterPro" id="IPR051544">
    <property type="entry name" value="TPS_OM_transporter"/>
</dbReference>
<feature type="domain" description="Haemolysin activator HlyB C-terminal" evidence="6">
    <location>
        <begin position="221"/>
        <end position="534"/>
    </location>
</feature>
<dbReference type="Gene3D" id="2.40.160.50">
    <property type="entry name" value="membrane protein fhac: a member of the omp85/tpsb transporter family"/>
    <property type="match status" value="1"/>
</dbReference>
<gene>
    <name evidence="8" type="ORF">IQ260_09380</name>
</gene>